<dbReference type="HOGENOM" id="CLU_020336_47_0_1"/>
<gene>
    <name evidence="4" type="primary">20353596</name>
    <name evidence="3" type="ORF">GGTG_13138</name>
</gene>
<dbReference type="Pfam" id="PF00561">
    <property type="entry name" value="Abhydrolase_1"/>
    <property type="match status" value="1"/>
</dbReference>
<dbReference type="OrthoDB" id="190201at2759"/>
<dbReference type="GeneID" id="20353596"/>
<sequence>MTDGGHGRSYRLHPGHDRVRSGERDGTMSPHRAVDKKTTCSPLSRLGVGLFPHRQIRESIPSFAAWPPASALSFPFLTVRSCEPHSPSFKTFIQDQQNQPANMVSFFTLALAAASAMAVQGASIPRQAAKPVWLTLPPTPELPAPISTATTKINGVDLWMQKYNEKAGVTPIVMDHGGLGYSAYFGDVIKRLVANGHYVIALDRRGHGRSTFGADDKFTFDMFAQDTDALLKQAGVTKSVMVGWSDGGITTMAALLNPKIAPSIEKAFLFGATALPSDTNATFSSTAVFSEFVARSGKEYAALQPKASFTSFATKVSVMEASLPQFGPDVLAKIDGKKVTVAEAEHEEAVALGVAKRLSQSIKGSKLVTLKGVSHFAPLQDPAGFTQAIENFLKA</sequence>
<dbReference type="InterPro" id="IPR050471">
    <property type="entry name" value="AB_hydrolase"/>
</dbReference>
<evidence type="ECO:0000313" key="5">
    <source>
        <dbReference type="Proteomes" id="UP000006039"/>
    </source>
</evidence>
<dbReference type="AlphaFoldDB" id="J3PI07"/>
<dbReference type="EnsemblFungi" id="EJT69519">
    <property type="protein sequence ID" value="EJT69519"/>
    <property type="gene ID" value="GGTG_13138"/>
</dbReference>
<feature type="domain" description="AB hydrolase-1" evidence="2">
    <location>
        <begin position="171"/>
        <end position="269"/>
    </location>
</feature>
<dbReference type="RefSeq" id="XP_009229304.1">
    <property type="nucleotide sequence ID" value="XM_009231040.1"/>
</dbReference>
<reference evidence="5" key="1">
    <citation type="submission" date="2010-07" db="EMBL/GenBank/DDBJ databases">
        <title>The genome sequence of Gaeumannomyces graminis var. tritici strain R3-111a-1.</title>
        <authorList>
            <consortium name="The Broad Institute Genome Sequencing Platform"/>
            <person name="Ma L.-J."/>
            <person name="Dead R."/>
            <person name="Young S."/>
            <person name="Zeng Q."/>
            <person name="Koehrsen M."/>
            <person name="Alvarado L."/>
            <person name="Berlin A."/>
            <person name="Chapman S.B."/>
            <person name="Chen Z."/>
            <person name="Freedman E."/>
            <person name="Gellesch M."/>
            <person name="Goldberg J."/>
            <person name="Griggs A."/>
            <person name="Gujja S."/>
            <person name="Heilman E.R."/>
            <person name="Heiman D."/>
            <person name="Hepburn T."/>
            <person name="Howarth C."/>
            <person name="Jen D."/>
            <person name="Larson L."/>
            <person name="Mehta T."/>
            <person name="Neiman D."/>
            <person name="Pearson M."/>
            <person name="Roberts A."/>
            <person name="Saif S."/>
            <person name="Shea T."/>
            <person name="Shenoy N."/>
            <person name="Sisk P."/>
            <person name="Stolte C."/>
            <person name="Sykes S."/>
            <person name="Walk T."/>
            <person name="White J."/>
            <person name="Yandava C."/>
            <person name="Haas B."/>
            <person name="Nusbaum C."/>
            <person name="Birren B."/>
        </authorList>
    </citation>
    <scope>NUCLEOTIDE SEQUENCE [LARGE SCALE GENOMIC DNA]</scope>
    <source>
        <strain evidence="5">R3-111a-1</strain>
    </source>
</reference>
<dbReference type="SUPFAM" id="SSF53474">
    <property type="entry name" value="alpha/beta-Hydrolases"/>
    <property type="match status" value="1"/>
</dbReference>
<name>J3PI07_GAET3</name>
<evidence type="ECO:0000313" key="3">
    <source>
        <dbReference type="EMBL" id="EJT69519.1"/>
    </source>
</evidence>
<feature type="region of interest" description="Disordered" evidence="1">
    <location>
        <begin position="1"/>
        <end position="35"/>
    </location>
</feature>
<reference evidence="4" key="5">
    <citation type="submission" date="2018-04" db="UniProtKB">
        <authorList>
            <consortium name="EnsemblFungi"/>
        </authorList>
    </citation>
    <scope>IDENTIFICATION</scope>
    <source>
        <strain evidence="4">R3-111a-1</strain>
    </source>
</reference>
<dbReference type="PANTHER" id="PTHR43433">
    <property type="entry name" value="HYDROLASE, ALPHA/BETA FOLD FAMILY PROTEIN"/>
    <property type="match status" value="1"/>
</dbReference>
<reference evidence="3" key="3">
    <citation type="submission" date="2010-09" db="EMBL/GenBank/DDBJ databases">
        <title>Annotation of Gaeumannomyces graminis var. tritici R3-111a-1.</title>
        <authorList>
            <consortium name="The Broad Institute Genome Sequencing Platform"/>
            <person name="Ma L.-J."/>
            <person name="Dead R."/>
            <person name="Young S.K."/>
            <person name="Zeng Q."/>
            <person name="Gargeya S."/>
            <person name="Fitzgerald M."/>
            <person name="Haas B."/>
            <person name="Abouelleil A."/>
            <person name="Alvarado L."/>
            <person name="Arachchi H.M."/>
            <person name="Berlin A."/>
            <person name="Brown A."/>
            <person name="Chapman S.B."/>
            <person name="Chen Z."/>
            <person name="Dunbar C."/>
            <person name="Freedman E."/>
            <person name="Gearin G."/>
            <person name="Gellesch M."/>
            <person name="Goldberg J."/>
            <person name="Griggs A."/>
            <person name="Gujja S."/>
            <person name="Heiman D."/>
            <person name="Howarth C."/>
            <person name="Larson L."/>
            <person name="Lui A."/>
            <person name="MacDonald P.J.P."/>
            <person name="Mehta T."/>
            <person name="Montmayeur A."/>
            <person name="Murphy C."/>
            <person name="Neiman D."/>
            <person name="Pearson M."/>
            <person name="Priest M."/>
            <person name="Roberts A."/>
            <person name="Saif S."/>
            <person name="Shea T."/>
            <person name="Shenoy N."/>
            <person name="Sisk P."/>
            <person name="Stolte C."/>
            <person name="Sykes S."/>
            <person name="Yandava C."/>
            <person name="Wortman J."/>
            <person name="Nusbaum C."/>
            <person name="Birren B."/>
        </authorList>
    </citation>
    <scope>NUCLEOTIDE SEQUENCE</scope>
    <source>
        <strain evidence="3">R3-111a-1</strain>
    </source>
</reference>
<dbReference type="InterPro" id="IPR000073">
    <property type="entry name" value="AB_hydrolase_1"/>
</dbReference>
<accession>J3PI07</accession>
<dbReference type="Proteomes" id="UP000006039">
    <property type="component" value="Unassembled WGS sequence"/>
</dbReference>
<dbReference type="eggNOG" id="KOG2984">
    <property type="taxonomic scope" value="Eukaryota"/>
</dbReference>
<dbReference type="STRING" id="644352.J3PI07"/>
<organism evidence="3">
    <name type="scientific">Gaeumannomyces tritici (strain R3-111a-1)</name>
    <name type="common">Wheat and barley take-all root rot fungus</name>
    <name type="synonym">Gaeumannomyces graminis var. tritici</name>
    <dbReference type="NCBI Taxonomy" id="644352"/>
    <lineage>
        <taxon>Eukaryota</taxon>
        <taxon>Fungi</taxon>
        <taxon>Dikarya</taxon>
        <taxon>Ascomycota</taxon>
        <taxon>Pezizomycotina</taxon>
        <taxon>Sordariomycetes</taxon>
        <taxon>Sordariomycetidae</taxon>
        <taxon>Magnaporthales</taxon>
        <taxon>Magnaporthaceae</taxon>
        <taxon>Gaeumannomyces</taxon>
    </lineage>
</organism>
<keyword evidence="3" id="KW-0378">Hydrolase</keyword>
<protein>
    <submittedName>
        <fullName evidence="3">Alpha/beta hydrolase</fullName>
    </submittedName>
</protein>
<keyword evidence="5" id="KW-1185">Reference proteome</keyword>
<dbReference type="PANTHER" id="PTHR43433:SF5">
    <property type="entry name" value="AB HYDROLASE-1 DOMAIN-CONTAINING PROTEIN"/>
    <property type="match status" value="1"/>
</dbReference>
<dbReference type="EMBL" id="GL385404">
    <property type="protein sequence ID" value="EJT69519.1"/>
    <property type="molecule type" value="Genomic_DNA"/>
</dbReference>
<evidence type="ECO:0000256" key="1">
    <source>
        <dbReference type="SAM" id="MobiDB-lite"/>
    </source>
</evidence>
<reference evidence="3" key="2">
    <citation type="submission" date="2010-07" db="EMBL/GenBank/DDBJ databases">
        <authorList>
            <consortium name="The Broad Institute Genome Sequencing Platform"/>
            <consortium name="Broad Institute Genome Sequencing Center for Infectious Disease"/>
            <person name="Ma L.-J."/>
            <person name="Dead R."/>
            <person name="Young S."/>
            <person name="Zeng Q."/>
            <person name="Koehrsen M."/>
            <person name="Alvarado L."/>
            <person name="Berlin A."/>
            <person name="Chapman S.B."/>
            <person name="Chen Z."/>
            <person name="Freedman E."/>
            <person name="Gellesch M."/>
            <person name="Goldberg J."/>
            <person name="Griggs A."/>
            <person name="Gujja S."/>
            <person name="Heilman E.R."/>
            <person name="Heiman D."/>
            <person name="Hepburn T."/>
            <person name="Howarth C."/>
            <person name="Jen D."/>
            <person name="Larson L."/>
            <person name="Mehta T."/>
            <person name="Neiman D."/>
            <person name="Pearson M."/>
            <person name="Roberts A."/>
            <person name="Saif S."/>
            <person name="Shea T."/>
            <person name="Shenoy N."/>
            <person name="Sisk P."/>
            <person name="Stolte C."/>
            <person name="Sykes S."/>
            <person name="Walk T."/>
            <person name="White J."/>
            <person name="Yandava C."/>
            <person name="Haas B."/>
            <person name="Nusbaum C."/>
            <person name="Birren B."/>
        </authorList>
    </citation>
    <scope>NUCLEOTIDE SEQUENCE</scope>
    <source>
        <strain evidence="3">R3-111a-1</strain>
    </source>
</reference>
<dbReference type="VEuPathDB" id="FungiDB:GGTG_13138"/>
<evidence type="ECO:0000259" key="2">
    <source>
        <dbReference type="Pfam" id="PF00561"/>
    </source>
</evidence>
<dbReference type="Gene3D" id="3.40.50.1820">
    <property type="entry name" value="alpha/beta hydrolase"/>
    <property type="match status" value="1"/>
</dbReference>
<proteinExistence type="predicted"/>
<dbReference type="InterPro" id="IPR029058">
    <property type="entry name" value="AB_hydrolase_fold"/>
</dbReference>
<dbReference type="GO" id="GO:0016787">
    <property type="term" value="F:hydrolase activity"/>
    <property type="evidence" value="ECO:0007669"/>
    <property type="project" value="UniProtKB-KW"/>
</dbReference>
<feature type="compositionally biased region" description="Basic and acidic residues" evidence="1">
    <location>
        <begin position="14"/>
        <end position="35"/>
    </location>
</feature>
<reference evidence="4" key="4">
    <citation type="journal article" date="2015" name="G3 (Bethesda)">
        <title>Genome sequences of three phytopathogenic species of the Magnaporthaceae family of fungi.</title>
        <authorList>
            <person name="Okagaki L.H."/>
            <person name="Nunes C.C."/>
            <person name="Sailsbery J."/>
            <person name="Clay B."/>
            <person name="Brown D."/>
            <person name="John T."/>
            <person name="Oh Y."/>
            <person name="Young N."/>
            <person name="Fitzgerald M."/>
            <person name="Haas B.J."/>
            <person name="Zeng Q."/>
            <person name="Young S."/>
            <person name="Adiconis X."/>
            <person name="Fan L."/>
            <person name="Levin J.Z."/>
            <person name="Mitchell T.K."/>
            <person name="Okubara P.A."/>
            <person name="Farman M.L."/>
            <person name="Kohn L.M."/>
            <person name="Birren B."/>
            <person name="Ma L.-J."/>
            <person name="Dean R.A."/>
        </authorList>
    </citation>
    <scope>NUCLEOTIDE SEQUENCE</scope>
    <source>
        <strain evidence="4">R3-111a-1</strain>
    </source>
</reference>
<evidence type="ECO:0000313" key="4">
    <source>
        <dbReference type="EnsemblFungi" id="EJT69519"/>
    </source>
</evidence>